<protein>
    <recommendedName>
        <fullName evidence="2">DUF1269 domain-containing family protein</fullName>
    </recommendedName>
</protein>
<reference evidence="1" key="1">
    <citation type="submission" date="2014-11" db="EMBL/GenBank/DDBJ databases">
        <authorList>
            <person name="Malar M.C."/>
            <person name="Sen D."/>
            <person name="Tripathy S."/>
        </authorList>
    </citation>
    <scope>NUCLEOTIDE SEQUENCE</scope>
    <source>
        <strain evidence="1">BDU141951</strain>
    </source>
</reference>
<dbReference type="InterPro" id="IPR046288">
    <property type="entry name" value="DUF6325"/>
</dbReference>
<sequence>MPFGPVELICIKFPETAITDDITLKLKDLVDRQTIRIVDILFIRKTASGEVTITELDEMTDVDHSLLDPAIAEISGLISEEDVADIGQRLDTDSFAAVMLFENTWATQLRDAVVQADGQLVLSDRIHHSVIEAVTTVKS</sequence>
<reference evidence="1" key="2">
    <citation type="journal article" date="2015" name="Genome Announc.">
        <title>Draft Genome Sequence of Filamentous Marine Cyanobacterium Lyngbya confervoides Strain BDU141951.</title>
        <authorList>
            <person name="Chandrababunaidu M.M."/>
            <person name="Sen D."/>
            <person name="Tripathy S."/>
        </authorList>
    </citation>
    <scope>NUCLEOTIDE SEQUENCE</scope>
    <source>
        <strain evidence="1">BDU141951</strain>
    </source>
</reference>
<evidence type="ECO:0008006" key="2">
    <source>
        <dbReference type="Google" id="ProtNLM"/>
    </source>
</evidence>
<dbReference type="Pfam" id="PF19850">
    <property type="entry name" value="DUF6325"/>
    <property type="match status" value="1"/>
</dbReference>
<accession>A0A0C1Y5V4</accession>
<evidence type="ECO:0000313" key="1">
    <source>
        <dbReference type="EMBL" id="NEV68881.1"/>
    </source>
</evidence>
<reference evidence="1" key="3">
    <citation type="submission" date="2020-02" db="EMBL/GenBank/DDBJ databases">
        <authorList>
            <person name="Sarangi A.N."/>
            <person name="Ghosh S."/>
            <person name="Mukherjee M."/>
            <person name="Tripathy S."/>
        </authorList>
    </citation>
    <scope>NUCLEOTIDE SEQUENCE</scope>
    <source>
        <strain evidence="1">BDU141951</strain>
    </source>
</reference>
<dbReference type="AlphaFoldDB" id="A0A0C1Y5V4"/>
<proteinExistence type="predicted"/>
<gene>
    <name evidence="1" type="ORF">QQ91_017415</name>
</gene>
<dbReference type="EMBL" id="JTHE02000003">
    <property type="protein sequence ID" value="NEV68881.1"/>
    <property type="molecule type" value="Genomic_DNA"/>
</dbReference>
<organism evidence="1">
    <name type="scientific">Lyngbya confervoides BDU141951</name>
    <dbReference type="NCBI Taxonomy" id="1574623"/>
    <lineage>
        <taxon>Bacteria</taxon>
        <taxon>Bacillati</taxon>
        <taxon>Cyanobacteriota</taxon>
        <taxon>Cyanophyceae</taxon>
        <taxon>Oscillatoriophycideae</taxon>
        <taxon>Oscillatoriales</taxon>
        <taxon>Microcoleaceae</taxon>
        <taxon>Lyngbya</taxon>
    </lineage>
</organism>
<comment type="caution">
    <text evidence="1">The sequence shown here is derived from an EMBL/GenBank/DDBJ whole genome shotgun (WGS) entry which is preliminary data.</text>
</comment>
<name>A0A0C1Y5V4_9CYAN</name>